<protein>
    <recommendedName>
        <fullName evidence="8">Fungal N-terminal domain-containing protein</fullName>
    </recommendedName>
</protein>
<evidence type="ECO:0000259" key="4">
    <source>
        <dbReference type="Pfam" id="PF17111"/>
    </source>
</evidence>
<dbReference type="Gene3D" id="3.40.50.300">
    <property type="entry name" value="P-loop containing nucleotide triphosphate hydrolases"/>
    <property type="match status" value="1"/>
</dbReference>
<dbReference type="EMBL" id="PEJP01000047">
    <property type="protein sequence ID" value="RYO48843.1"/>
    <property type="molecule type" value="Genomic_DNA"/>
</dbReference>
<evidence type="ECO:0000313" key="7">
    <source>
        <dbReference type="Proteomes" id="UP000293823"/>
    </source>
</evidence>
<evidence type="ECO:0000259" key="5">
    <source>
        <dbReference type="Pfam" id="PF24883"/>
    </source>
</evidence>
<dbReference type="Proteomes" id="UP000293823">
    <property type="component" value="Unassembled WGS sequence"/>
</dbReference>
<feature type="repeat" description="ANK" evidence="2">
    <location>
        <begin position="1368"/>
        <end position="1400"/>
    </location>
</feature>
<dbReference type="InterPro" id="IPR036770">
    <property type="entry name" value="Ankyrin_rpt-contain_sf"/>
</dbReference>
<keyword evidence="2" id="KW-0040">ANK repeat</keyword>
<dbReference type="OrthoDB" id="3944243at2759"/>
<dbReference type="SUPFAM" id="SSF52540">
    <property type="entry name" value="P-loop containing nucleoside triphosphate hydrolases"/>
    <property type="match status" value="1"/>
</dbReference>
<evidence type="ECO:0008006" key="8">
    <source>
        <dbReference type="Google" id="ProtNLM"/>
    </source>
</evidence>
<sequence>MDPLSVAGSIAGLISLSDTIFRKLYHYVKDVKSAEKEVKTLKNEVAALNGVLHNLQLIAQDLETSGLQNNSIRLDHIDSCFNTLYKLKDNIEKAGIFDKGKIRSTVHKLSWPFKAVDTKKFVDDIRGHRDHLNFALSVDTMAALLQCLSKQEQLLSGVAGFETRLRDKQNIDTKIVVNAERQKILDSFLSVNPEDSFRTNARIRHATTGFWLAETDKFTKWMQGSNLHLWLSGIPGAGKTILSSLIIQQCLKQATDDRAVAFFYCDYKNTKSQDVVQILSSLASQLAQQHESCFQLLKDYDDELRPEHQLRRSPEVGELVGLLRKMSDYFEDARLIVDGLDECNEQAGEIASTLKSLGNCHTVISMCFLSRDEIDIRTQLEAPMFEHIEIAAHTEDVEHYVRSEIEERLKKKKLRLKSSELKEEIVHQLVTRAQGMFRWVSCQLNHLCELPTDALRRKALTCLPSTLNETYVRVLMRVEKSARPLVRRTLQWIAYAKWPALSDEQLLEIVAIDENDEELDPEACPDLEDLLRCCGSLVRRVNEFSDSPSYGIPSYDRASYDRLELAHFTVQEFLEAIKPEDTSMNEFRLSKTDTLTLAKTCVNYLCLPSFDRLPSDFENDLEDHPFYRHVSRNLTNYVQEAKHEGDMQGQLRKLFRSPKSYNLTRFILHKIAMNTHQRHEWIDEVCSHEFGSMHAAAMLPFGTICRWLLDEGCDVNGSSALGTPLELALLGPRLSYFKEPVISKLEWLNRDDVQRTVSILLEAGADWNVDGVDTESLLNAMSLTAWGVEQLGETCDEDLIKKLFVNLDGVENADIPLEVRMRLLDLTGTKNVGSHTIPTMSTMGNMSDEVYAEALFYTTKHGLVSELLRLTKDERFSVNMKTKYRASTLLRIAAEHDSLECMELLLDRYSEDTGVDKFGRTDLNHAVNSGVGKIALLHRLIQRNSTEVVDCDGRSVWHVVAEKGRLDVLDVLIAELGPDHHYFHMESKLGRTPLLEAIMYRQSHIVSRILRSLPVDKPFATDPRVVHSIVAHGLEDTLRELVEMGASILTRPDQDQSALYFITQKTTPGMLRTLLDHGLDVDRIDSHRRSPFVDFLEVDQHSRRLESLGYSDVDCRNLELSVVELIATPFCVIIQDKESNSAWFYFCTKTIPHALSYLRLPSEFDLIIDVMNILIQRGALEAYQEAVAESGLALLIKVCLDTISKGDMESWEALSFVRVILRHISETITASNLPSSHRQVERLLIWSMTQSEDIIFERLLRLGVDVHATCEDYGGDSATDIAIEGNVREKFFRMVLDHADSLKIPKLNAHGYMRYFALCVPPKVAKVWHLFQDSDSDEEDIEPLAIKNVLKLEAILRKGVDSNAKDHSHRTAAHVAASNGYLEPIKVLVENHADLTIMDDHGWTVIHGSVASGNVVVAKYLRQLFPEQAEWERPVALNAEILRFHNIPLGPLPFKRYHDCTLAHLAAYSESSAMLQFLRDNNITGNINGRTQEGATPLHFAVCLTSSRTTRWLLEDGADVNAKCGTRDTSALHFAFRLGCLDNSIALIEAGAEFSADSAGITPEMQVDPMICADLLEDLPNIGVSIPHAVMEVIRRRQELKSYGDLYDRIVNGDLEGCRSIIAATPCFHVIVDGCSPCTPLILALAHGQLSIAKLLLDYGAYTNGVSCTKTNRFGFEASALEIAVQNPLFNSLLEQLLKCCLSHESHWSQRFGYWRPFHLAAAFNSEAIQMLADHVLGHIALFRYG</sequence>
<evidence type="ECO:0000256" key="2">
    <source>
        <dbReference type="PROSITE-ProRule" id="PRU00023"/>
    </source>
</evidence>
<dbReference type="PANTHER" id="PTHR10039:SF15">
    <property type="entry name" value="NACHT DOMAIN-CONTAINING PROTEIN"/>
    <property type="match status" value="1"/>
</dbReference>
<dbReference type="PROSITE" id="PS50088">
    <property type="entry name" value="ANK_REPEAT"/>
    <property type="match status" value="3"/>
</dbReference>
<keyword evidence="1" id="KW-0677">Repeat</keyword>
<feature type="coiled-coil region" evidence="3">
    <location>
        <begin position="24"/>
        <end position="51"/>
    </location>
</feature>
<feature type="repeat" description="ANK" evidence="2">
    <location>
        <begin position="1636"/>
        <end position="1668"/>
    </location>
</feature>
<dbReference type="PANTHER" id="PTHR10039">
    <property type="entry name" value="AMELOGENIN"/>
    <property type="match status" value="1"/>
</dbReference>
<feature type="domain" description="Nephrocystin 3-like N-terminal" evidence="5">
    <location>
        <begin position="208"/>
        <end position="371"/>
    </location>
</feature>
<keyword evidence="3" id="KW-0175">Coiled coil</keyword>
<evidence type="ECO:0000256" key="1">
    <source>
        <dbReference type="ARBA" id="ARBA00022737"/>
    </source>
</evidence>
<dbReference type="Gene3D" id="1.25.40.20">
    <property type="entry name" value="Ankyrin repeat-containing domain"/>
    <property type="match status" value="4"/>
</dbReference>
<dbReference type="PROSITE" id="PS50297">
    <property type="entry name" value="ANK_REP_REGION"/>
    <property type="match status" value="3"/>
</dbReference>
<dbReference type="InterPro" id="IPR002110">
    <property type="entry name" value="Ankyrin_rpt"/>
</dbReference>
<dbReference type="Pfam" id="PF12796">
    <property type="entry name" value="Ank_2"/>
    <property type="match status" value="2"/>
</dbReference>
<evidence type="ECO:0000313" key="6">
    <source>
        <dbReference type="EMBL" id="RYO48843.1"/>
    </source>
</evidence>
<proteinExistence type="predicted"/>
<accession>A0A4Q4QYH4</accession>
<comment type="caution">
    <text evidence="6">The sequence shown here is derived from an EMBL/GenBank/DDBJ whole genome shotgun (WGS) entry which is preliminary data.</text>
</comment>
<keyword evidence="7" id="KW-1185">Reference proteome</keyword>
<organism evidence="6 7">
    <name type="scientific">Alternaria arborescens</name>
    <dbReference type="NCBI Taxonomy" id="156630"/>
    <lineage>
        <taxon>Eukaryota</taxon>
        <taxon>Fungi</taxon>
        <taxon>Dikarya</taxon>
        <taxon>Ascomycota</taxon>
        <taxon>Pezizomycotina</taxon>
        <taxon>Dothideomycetes</taxon>
        <taxon>Pleosporomycetidae</taxon>
        <taxon>Pleosporales</taxon>
        <taxon>Pleosporineae</taxon>
        <taxon>Pleosporaceae</taxon>
        <taxon>Alternaria</taxon>
        <taxon>Alternaria sect. Alternaria</taxon>
    </lineage>
</organism>
<evidence type="ECO:0000256" key="3">
    <source>
        <dbReference type="SAM" id="Coils"/>
    </source>
</evidence>
<dbReference type="Pfam" id="PF17111">
    <property type="entry name" value="PigL_N"/>
    <property type="match status" value="1"/>
</dbReference>
<dbReference type="SUPFAM" id="SSF48403">
    <property type="entry name" value="Ankyrin repeat"/>
    <property type="match status" value="4"/>
</dbReference>
<gene>
    <name evidence="6" type="ORF">AA0113_g9859</name>
</gene>
<reference evidence="7" key="1">
    <citation type="journal article" date="2019" name="bioRxiv">
        <title>Genomics, evolutionary history and diagnostics of the Alternaria alternata species group including apple and Asian pear pathotypes.</title>
        <authorList>
            <person name="Armitage A.D."/>
            <person name="Cockerton H.M."/>
            <person name="Sreenivasaprasad S."/>
            <person name="Woodhall J.W."/>
            <person name="Lane C.R."/>
            <person name="Harrison R.J."/>
            <person name="Clarkson J.P."/>
        </authorList>
    </citation>
    <scope>NUCLEOTIDE SEQUENCE [LARGE SCALE GENOMIC DNA]</scope>
    <source>
        <strain evidence="7">RGR 97.0016</strain>
    </source>
</reference>
<dbReference type="Pfam" id="PF00023">
    <property type="entry name" value="Ank"/>
    <property type="match status" value="1"/>
</dbReference>
<name>A0A4Q4QYH4_9PLEO</name>
<dbReference type="SMART" id="SM00248">
    <property type="entry name" value="ANK"/>
    <property type="match status" value="14"/>
</dbReference>
<dbReference type="InterPro" id="IPR027417">
    <property type="entry name" value="P-loop_NTPase"/>
</dbReference>
<dbReference type="InterPro" id="IPR056884">
    <property type="entry name" value="NPHP3-like_N"/>
</dbReference>
<feature type="repeat" description="ANK" evidence="2">
    <location>
        <begin position="1493"/>
        <end position="1525"/>
    </location>
</feature>
<dbReference type="InterPro" id="IPR031348">
    <property type="entry name" value="PigL_N"/>
</dbReference>
<dbReference type="Pfam" id="PF24883">
    <property type="entry name" value="NPHP3_N"/>
    <property type="match status" value="1"/>
</dbReference>
<feature type="domain" description="Azaphilone pigments biosynthesis cluster protein L N-terminal" evidence="4">
    <location>
        <begin position="1"/>
        <end position="142"/>
    </location>
</feature>